<feature type="transmembrane region" description="Helical" evidence="1">
    <location>
        <begin position="17"/>
        <end position="34"/>
    </location>
</feature>
<dbReference type="RefSeq" id="XP_012201203.1">
    <property type="nucleotide sequence ID" value="XM_012345813.1"/>
</dbReference>
<dbReference type="Proteomes" id="UP000030745">
    <property type="component" value="Unassembled WGS sequence"/>
</dbReference>
<feature type="transmembrane region" description="Helical" evidence="1">
    <location>
        <begin position="88"/>
        <end position="111"/>
    </location>
</feature>
<evidence type="ECO:0000256" key="1">
    <source>
        <dbReference type="SAM" id="Phobius"/>
    </source>
</evidence>
<dbReference type="OMA" id="MLVIWAA"/>
<keyword evidence="1" id="KW-1133">Transmembrane helix</keyword>
<evidence type="ECO:0000313" key="3">
    <source>
        <dbReference type="Proteomes" id="UP000030745"/>
    </source>
</evidence>
<dbReference type="GO" id="GO:0016020">
    <property type="term" value="C:membrane"/>
    <property type="evidence" value="ECO:0007669"/>
    <property type="project" value="TreeGrafter"/>
</dbReference>
<dbReference type="EMBL" id="KK583213">
    <property type="protein sequence ID" value="KDO28052.1"/>
    <property type="molecule type" value="Genomic_DNA"/>
</dbReference>
<keyword evidence="3" id="KW-1185">Reference proteome</keyword>
<sequence length="248" mass="27849">MSAATSSCKLLSGPFETLIQVALGFIAMSVLVLKRLRESPRRPLGVWLFDAGKQAIGAGVAHAANIAIAIVLVGYSQKKDSADQCAMYFINFTLDTSFGVLLNWALLRGLVRLAHHFKWTMLQIPGEYGDPIQVQVWLVQLASWLVIILLTKVIIGRVILLFHPELEVFGDVLFEPLRDFPRTELILVMIACPCLMNGLQFWVQDSFLKKKAKYERVPKGRRQGRLGTDNDENRRDPVDVELALCKKT</sequence>
<feature type="transmembrane region" description="Helical" evidence="1">
    <location>
        <begin position="183"/>
        <end position="203"/>
    </location>
</feature>
<gene>
    <name evidence="2" type="ORF">SPRG_20214</name>
</gene>
<dbReference type="InterPro" id="IPR022127">
    <property type="entry name" value="STIMATE/YPL162C"/>
</dbReference>
<dbReference type="OrthoDB" id="431202at2759"/>
<dbReference type="KEGG" id="spar:SPRG_20214"/>
<reference evidence="2 3" key="1">
    <citation type="journal article" date="2013" name="PLoS Genet.">
        <title>Distinctive expansion of potential virulence genes in the genome of the oomycete fish pathogen Saprolegnia parasitica.</title>
        <authorList>
            <person name="Jiang R.H."/>
            <person name="de Bruijn I."/>
            <person name="Haas B.J."/>
            <person name="Belmonte R."/>
            <person name="Lobach L."/>
            <person name="Christie J."/>
            <person name="van den Ackerveken G."/>
            <person name="Bottin A."/>
            <person name="Bulone V."/>
            <person name="Diaz-Moreno S.M."/>
            <person name="Dumas B."/>
            <person name="Fan L."/>
            <person name="Gaulin E."/>
            <person name="Govers F."/>
            <person name="Grenville-Briggs L.J."/>
            <person name="Horner N.R."/>
            <person name="Levin J.Z."/>
            <person name="Mammella M."/>
            <person name="Meijer H.J."/>
            <person name="Morris P."/>
            <person name="Nusbaum C."/>
            <person name="Oome S."/>
            <person name="Phillips A.J."/>
            <person name="van Rooyen D."/>
            <person name="Rzeszutek E."/>
            <person name="Saraiva M."/>
            <person name="Secombes C.J."/>
            <person name="Seidl M.F."/>
            <person name="Snel B."/>
            <person name="Stassen J.H."/>
            <person name="Sykes S."/>
            <person name="Tripathy S."/>
            <person name="van den Berg H."/>
            <person name="Vega-Arreguin J.C."/>
            <person name="Wawra S."/>
            <person name="Young S.K."/>
            <person name="Zeng Q."/>
            <person name="Dieguez-Uribeondo J."/>
            <person name="Russ C."/>
            <person name="Tyler B.M."/>
            <person name="van West P."/>
        </authorList>
    </citation>
    <scope>NUCLEOTIDE SEQUENCE [LARGE SCALE GENOMIC DNA]</scope>
    <source>
        <strain evidence="2 3">CBS 223.65</strain>
    </source>
</reference>
<dbReference type="Pfam" id="PF12400">
    <property type="entry name" value="STIMATE"/>
    <property type="match status" value="1"/>
</dbReference>
<evidence type="ECO:0000313" key="2">
    <source>
        <dbReference type="EMBL" id="KDO28052.1"/>
    </source>
</evidence>
<protein>
    <submittedName>
        <fullName evidence="2">Uncharacterized protein</fullName>
    </submittedName>
</protein>
<name>A0A067CMK0_SAPPC</name>
<feature type="transmembrane region" description="Helical" evidence="1">
    <location>
        <begin position="55"/>
        <end position="76"/>
    </location>
</feature>
<dbReference type="AlphaFoldDB" id="A0A067CMK0"/>
<dbReference type="GeneID" id="24141411"/>
<keyword evidence="1" id="KW-0812">Transmembrane</keyword>
<dbReference type="PANTHER" id="PTHR31735:SF1">
    <property type="entry name" value="VACUOLAR MEMBRANE PROTEIN YPL162C"/>
    <property type="match status" value="1"/>
</dbReference>
<dbReference type="PANTHER" id="PTHR31735">
    <property type="entry name" value="VACUOLAR MEMBRANE PROTEIN YPL162C"/>
    <property type="match status" value="1"/>
</dbReference>
<proteinExistence type="predicted"/>
<feature type="transmembrane region" description="Helical" evidence="1">
    <location>
        <begin position="141"/>
        <end position="163"/>
    </location>
</feature>
<accession>A0A067CMK0</accession>
<dbReference type="VEuPathDB" id="FungiDB:SPRG_20214"/>
<organism evidence="2 3">
    <name type="scientific">Saprolegnia parasitica (strain CBS 223.65)</name>
    <dbReference type="NCBI Taxonomy" id="695850"/>
    <lineage>
        <taxon>Eukaryota</taxon>
        <taxon>Sar</taxon>
        <taxon>Stramenopiles</taxon>
        <taxon>Oomycota</taxon>
        <taxon>Saprolegniomycetes</taxon>
        <taxon>Saprolegniales</taxon>
        <taxon>Saprolegniaceae</taxon>
        <taxon>Saprolegnia</taxon>
    </lineage>
</organism>
<keyword evidence="1" id="KW-0472">Membrane</keyword>
<dbReference type="STRING" id="695850.A0A067CMK0"/>